<comment type="function">
    <text evidence="3">RNA chaperone that binds small regulatory RNA (sRNAs) and mRNAs to facilitate mRNA translational regulation in response to envelope stress, environmental stress and changes in metabolite concentrations. Also binds with high specificity to tRNAs.</text>
</comment>
<evidence type="ECO:0000313" key="6">
    <source>
        <dbReference type="EMBL" id="GAA0866094.1"/>
    </source>
</evidence>
<evidence type="ECO:0000313" key="7">
    <source>
        <dbReference type="Proteomes" id="UP001400965"/>
    </source>
</evidence>
<keyword evidence="1 3" id="KW-0694">RNA-binding</keyword>
<dbReference type="SUPFAM" id="SSF50182">
    <property type="entry name" value="Sm-like ribonucleoproteins"/>
    <property type="match status" value="1"/>
</dbReference>
<dbReference type="NCBIfam" id="TIGR02383">
    <property type="entry name" value="Hfq"/>
    <property type="match status" value="1"/>
</dbReference>
<dbReference type="EMBL" id="BAAACP010000022">
    <property type="protein sequence ID" value="GAA0866094.1"/>
    <property type="molecule type" value="Genomic_DNA"/>
</dbReference>
<dbReference type="RefSeq" id="WP_147543905.1">
    <property type="nucleotide sequence ID" value="NZ_BAAACP010000022.1"/>
</dbReference>
<organism evidence="6 7">
    <name type="scientific">Paraclostridium tenue</name>
    <dbReference type="NCBI Taxonomy" id="1737"/>
    <lineage>
        <taxon>Bacteria</taxon>
        <taxon>Bacillati</taxon>
        <taxon>Bacillota</taxon>
        <taxon>Clostridia</taxon>
        <taxon>Peptostreptococcales</taxon>
        <taxon>Peptostreptococcaceae</taxon>
        <taxon>Paraclostridium</taxon>
    </lineage>
</organism>
<dbReference type="PANTHER" id="PTHR34772">
    <property type="entry name" value="RNA-BINDING PROTEIN HFQ"/>
    <property type="match status" value="1"/>
</dbReference>
<proteinExistence type="inferred from homology"/>
<feature type="region of interest" description="Disordered" evidence="4">
    <location>
        <begin position="71"/>
        <end position="92"/>
    </location>
</feature>
<evidence type="ECO:0000259" key="5">
    <source>
        <dbReference type="PROSITE" id="PS52002"/>
    </source>
</evidence>
<dbReference type="NCBIfam" id="NF001602">
    <property type="entry name" value="PRK00395.1"/>
    <property type="match status" value="1"/>
</dbReference>
<feature type="compositionally biased region" description="Low complexity" evidence="4">
    <location>
        <begin position="72"/>
        <end position="92"/>
    </location>
</feature>
<dbReference type="Gene3D" id="2.30.30.100">
    <property type="match status" value="1"/>
</dbReference>
<comment type="caution">
    <text evidence="6">The sequence shown here is derived from an EMBL/GenBank/DDBJ whole genome shotgun (WGS) entry which is preliminary data.</text>
</comment>
<dbReference type="HAMAP" id="MF_00436">
    <property type="entry name" value="Hfq"/>
    <property type="match status" value="1"/>
</dbReference>
<evidence type="ECO:0000256" key="1">
    <source>
        <dbReference type="ARBA" id="ARBA00022884"/>
    </source>
</evidence>
<reference evidence="7" key="1">
    <citation type="journal article" date="2019" name="Int. J. Syst. Evol. Microbiol.">
        <title>The Global Catalogue of Microorganisms (GCM) 10K type strain sequencing project: providing services to taxonomists for standard genome sequencing and annotation.</title>
        <authorList>
            <consortium name="The Broad Institute Genomics Platform"/>
            <consortium name="The Broad Institute Genome Sequencing Center for Infectious Disease"/>
            <person name="Wu L."/>
            <person name="Ma J."/>
        </authorList>
    </citation>
    <scope>NUCLEOTIDE SEQUENCE [LARGE SCALE GENOMIC DNA]</scope>
    <source>
        <strain evidence="7">JCM 6486</strain>
    </source>
</reference>
<comment type="similarity">
    <text evidence="3">Belongs to the Hfq family.</text>
</comment>
<keyword evidence="7" id="KW-1185">Reference proteome</keyword>
<dbReference type="CDD" id="cd01716">
    <property type="entry name" value="Hfq"/>
    <property type="match status" value="1"/>
</dbReference>
<feature type="domain" description="Sm" evidence="5">
    <location>
        <begin position="10"/>
        <end position="71"/>
    </location>
</feature>
<accession>A0ABP3XKI4</accession>
<dbReference type="PROSITE" id="PS52002">
    <property type="entry name" value="SM"/>
    <property type="match status" value="1"/>
</dbReference>
<protein>
    <recommendedName>
        <fullName evidence="3">RNA-binding protein Hfq</fullName>
    </recommendedName>
</protein>
<dbReference type="InterPro" id="IPR010920">
    <property type="entry name" value="LSM_dom_sf"/>
</dbReference>
<dbReference type="InterPro" id="IPR005001">
    <property type="entry name" value="Hfq"/>
</dbReference>
<keyword evidence="2 3" id="KW-0346">Stress response</keyword>
<evidence type="ECO:0000256" key="4">
    <source>
        <dbReference type="SAM" id="MobiDB-lite"/>
    </source>
</evidence>
<comment type="subunit">
    <text evidence="3">Homohexamer.</text>
</comment>
<dbReference type="Pfam" id="PF17209">
    <property type="entry name" value="Hfq"/>
    <property type="match status" value="1"/>
</dbReference>
<name>A0ABP3XKI4_9FIRM</name>
<gene>
    <name evidence="3 6" type="primary">hfq</name>
    <name evidence="6" type="ORF">GCM10008917_26190</name>
</gene>
<dbReference type="PANTHER" id="PTHR34772:SF1">
    <property type="entry name" value="RNA-BINDING PROTEIN HFQ"/>
    <property type="match status" value="1"/>
</dbReference>
<dbReference type="InterPro" id="IPR047575">
    <property type="entry name" value="Sm"/>
</dbReference>
<evidence type="ECO:0000256" key="3">
    <source>
        <dbReference type="HAMAP-Rule" id="MF_00436"/>
    </source>
</evidence>
<evidence type="ECO:0000256" key="2">
    <source>
        <dbReference type="ARBA" id="ARBA00023016"/>
    </source>
</evidence>
<sequence length="92" mass="10593">MKSTVLNLQDLFLNNARKERIPVTIFLMNGVQVKGYVKGFDSYIVLLEGENKQQNLIYKHAVSTIIPGKPMNFNNNNNNNNQGYNKNYNENK</sequence>
<dbReference type="Proteomes" id="UP001400965">
    <property type="component" value="Unassembled WGS sequence"/>
</dbReference>